<dbReference type="RefSeq" id="WP_162446103.1">
    <property type="nucleotide sequence ID" value="NZ_CP048222.1"/>
</dbReference>
<feature type="chain" id="PRO_5025547405" description="Porin" evidence="1">
    <location>
        <begin position="20"/>
        <end position="397"/>
    </location>
</feature>
<dbReference type="KEGG" id="rhoz:GXP67_27470"/>
<protein>
    <recommendedName>
        <fullName evidence="4">Porin</fullName>
    </recommendedName>
</protein>
<evidence type="ECO:0000256" key="1">
    <source>
        <dbReference type="SAM" id="SignalP"/>
    </source>
</evidence>
<dbReference type="Pfam" id="PF07396">
    <property type="entry name" value="Porin_O_P"/>
    <property type="match status" value="1"/>
</dbReference>
<dbReference type="AlphaFoldDB" id="A0A6C0GRK3"/>
<dbReference type="InterPro" id="IPR023614">
    <property type="entry name" value="Porin_dom_sf"/>
</dbReference>
<name>A0A6C0GRK3_9BACT</name>
<gene>
    <name evidence="2" type="ORF">GXP67_27470</name>
</gene>
<keyword evidence="3" id="KW-1185">Reference proteome</keyword>
<keyword evidence="1" id="KW-0732">Signal</keyword>
<reference evidence="2 3" key="1">
    <citation type="submission" date="2020-01" db="EMBL/GenBank/DDBJ databases">
        <authorList>
            <person name="Kim M.K."/>
        </authorList>
    </citation>
    <scope>NUCLEOTIDE SEQUENCE [LARGE SCALE GENOMIC DNA]</scope>
    <source>
        <strain evidence="2 3">172606-1</strain>
    </source>
</reference>
<feature type="signal peptide" evidence="1">
    <location>
        <begin position="1"/>
        <end position="19"/>
    </location>
</feature>
<dbReference type="Gene3D" id="2.40.160.10">
    <property type="entry name" value="Porin"/>
    <property type="match status" value="1"/>
</dbReference>
<dbReference type="EMBL" id="CP048222">
    <property type="protein sequence ID" value="QHT70120.1"/>
    <property type="molecule type" value="Genomic_DNA"/>
</dbReference>
<evidence type="ECO:0008006" key="4">
    <source>
        <dbReference type="Google" id="ProtNLM"/>
    </source>
</evidence>
<evidence type="ECO:0000313" key="3">
    <source>
        <dbReference type="Proteomes" id="UP000480178"/>
    </source>
</evidence>
<evidence type="ECO:0000313" key="2">
    <source>
        <dbReference type="EMBL" id="QHT70120.1"/>
    </source>
</evidence>
<proteinExistence type="predicted"/>
<organism evidence="2 3">
    <name type="scientific">Rhodocytophaga rosea</name>
    <dbReference type="NCBI Taxonomy" id="2704465"/>
    <lineage>
        <taxon>Bacteria</taxon>
        <taxon>Pseudomonadati</taxon>
        <taxon>Bacteroidota</taxon>
        <taxon>Cytophagia</taxon>
        <taxon>Cytophagales</taxon>
        <taxon>Rhodocytophagaceae</taxon>
        <taxon>Rhodocytophaga</taxon>
    </lineage>
</organism>
<dbReference type="Proteomes" id="UP000480178">
    <property type="component" value="Chromosome"/>
</dbReference>
<sequence>MRKFLQTFICILLPAISFAQETWWVKPDSLFKYVQPMASIQLWSIYTMNEKERLVANGPLEPVSNRLNFSARRARLGFKGNPYKNFSYFLMLHYDNLGRDRFSATRAGVNDGQVGVIDAYMGWKISKKSDKAILTFGYFRPQISRESITGDLIANSFDKSLAQSYIRQHMVGKSFGRALGLNLGGQKTEGKFGVNYNVGIFNNNTTGPSTETAGKYWSPLLAGRLALTFGDPEMDKYSINYNVNFFNKRKGITVALNGTSQARTDVFKYNHITGIDVLLNYNNLNIDGEWFWLDRNLEGTKFQAQTGHIRLGYNLIVKRKIFLEPVLMTSVFYGDTGGQFKGEDKEYNAGINWYLNKNNLKLSLHYVWQDGHGKNGFTDGVSFQKGNYAGLGFLLML</sequence>
<dbReference type="InterPro" id="IPR010870">
    <property type="entry name" value="Porin_O/P"/>
</dbReference>
<accession>A0A6C0GRK3</accession>